<keyword evidence="2" id="KW-0812">Transmembrane</keyword>
<name>A0A5N7B7Y6_9EURO</name>
<dbReference type="EMBL" id="ML736217">
    <property type="protein sequence ID" value="KAE8377862.1"/>
    <property type="molecule type" value="Genomic_DNA"/>
</dbReference>
<evidence type="ECO:0000256" key="1">
    <source>
        <dbReference type="SAM" id="MobiDB-lite"/>
    </source>
</evidence>
<feature type="compositionally biased region" description="Polar residues" evidence="1">
    <location>
        <begin position="40"/>
        <end position="52"/>
    </location>
</feature>
<keyword evidence="2" id="KW-1133">Transmembrane helix</keyword>
<feature type="transmembrane region" description="Helical" evidence="2">
    <location>
        <begin position="64"/>
        <end position="84"/>
    </location>
</feature>
<gene>
    <name evidence="3" type="ORF">BDV26DRAFT_204129</name>
</gene>
<dbReference type="Proteomes" id="UP000326198">
    <property type="component" value="Unassembled WGS sequence"/>
</dbReference>
<evidence type="ECO:0000313" key="4">
    <source>
        <dbReference type="Proteomes" id="UP000326198"/>
    </source>
</evidence>
<accession>A0A5N7B7Y6</accession>
<evidence type="ECO:0000313" key="3">
    <source>
        <dbReference type="EMBL" id="KAE8377862.1"/>
    </source>
</evidence>
<evidence type="ECO:0000256" key="2">
    <source>
        <dbReference type="SAM" id="Phobius"/>
    </source>
</evidence>
<reference evidence="3 4" key="1">
    <citation type="submission" date="2019-04" db="EMBL/GenBank/DDBJ databases">
        <title>Friends and foes A comparative genomics studyof 23 Aspergillus species from section Flavi.</title>
        <authorList>
            <consortium name="DOE Joint Genome Institute"/>
            <person name="Kjaerbolling I."/>
            <person name="Vesth T."/>
            <person name="Frisvad J.C."/>
            <person name="Nybo J.L."/>
            <person name="Theobald S."/>
            <person name="Kildgaard S."/>
            <person name="Isbrandt T."/>
            <person name="Kuo A."/>
            <person name="Sato A."/>
            <person name="Lyhne E.K."/>
            <person name="Kogle M.E."/>
            <person name="Wiebenga A."/>
            <person name="Kun R.S."/>
            <person name="Lubbers R.J."/>
            <person name="Makela M.R."/>
            <person name="Barry K."/>
            <person name="Chovatia M."/>
            <person name="Clum A."/>
            <person name="Daum C."/>
            <person name="Haridas S."/>
            <person name="He G."/>
            <person name="LaButti K."/>
            <person name="Lipzen A."/>
            <person name="Mondo S."/>
            <person name="Riley R."/>
            <person name="Salamov A."/>
            <person name="Simmons B.A."/>
            <person name="Magnuson J.K."/>
            <person name="Henrissat B."/>
            <person name="Mortensen U.H."/>
            <person name="Larsen T.O."/>
            <person name="Devries R.P."/>
            <person name="Grigoriev I.V."/>
            <person name="Machida M."/>
            <person name="Baker S.E."/>
            <person name="Andersen M.R."/>
        </authorList>
    </citation>
    <scope>NUCLEOTIDE SEQUENCE [LARGE SCALE GENOMIC DNA]</scope>
    <source>
        <strain evidence="3 4">IBT 29228</strain>
    </source>
</reference>
<feature type="region of interest" description="Disordered" evidence="1">
    <location>
        <begin position="24"/>
        <end position="59"/>
    </location>
</feature>
<dbReference type="AlphaFoldDB" id="A0A5N7B7Y6"/>
<organism evidence="3 4">
    <name type="scientific">Aspergillus bertholletiae</name>
    <dbReference type="NCBI Taxonomy" id="1226010"/>
    <lineage>
        <taxon>Eukaryota</taxon>
        <taxon>Fungi</taxon>
        <taxon>Dikarya</taxon>
        <taxon>Ascomycota</taxon>
        <taxon>Pezizomycotina</taxon>
        <taxon>Eurotiomycetes</taxon>
        <taxon>Eurotiomycetidae</taxon>
        <taxon>Eurotiales</taxon>
        <taxon>Aspergillaceae</taxon>
        <taxon>Aspergillus</taxon>
        <taxon>Aspergillus subgen. Circumdati</taxon>
    </lineage>
</organism>
<keyword evidence="2" id="KW-0472">Membrane</keyword>
<sequence>MSQDLRHQNRTAVVERNPLLKVGRAKLRTGNARPQDRLNTHQSGKQSAVESATQRKKKPGYRSCYFGSVLRIQSALPSLLFALLPKVFFKKIFFFYSIK</sequence>
<keyword evidence="4" id="KW-1185">Reference proteome</keyword>
<proteinExistence type="predicted"/>
<protein>
    <submittedName>
        <fullName evidence="3">Uncharacterized protein</fullName>
    </submittedName>
</protein>